<feature type="chain" id="PRO_5037955329" evidence="1">
    <location>
        <begin position="21"/>
        <end position="175"/>
    </location>
</feature>
<dbReference type="InterPro" id="IPR024266">
    <property type="entry name" value="DUF3806"/>
</dbReference>
<sequence>MVKTLVSLLFAATLCGSAYAANSKVVLEEPGMMDRSFMDRQVDSIDQLARTRLGSQVRGNMSDLDLLQTIINQGLIPSTDTEALQALGAVMGRVLEADLPSLQWKIYIDRVGRSRALCITGTQHCLFPMTMLSRRMSTGLKPDVHKVYEGAIDLIEEHLPHAPYGGDILRNFQPR</sequence>
<reference evidence="3" key="1">
    <citation type="submission" date="2018-07" db="EMBL/GenBank/DDBJ databases">
        <title>Genome assembly of strain Ka43.</title>
        <authorList>
            <person name="Kukolya J."/>
            <person name="Nagy I."/>
            <person name="Horvath B."/>
            <person name="Toth A."/>
        </authorList>
    </citation>
    <scope>NUCLEOTIDE SEQUENCE</scope>
    <source>
        <strain evidence="3">KB43</strain>
    </source>
</reference>
<dbReference type="EMBL" id="PRDL01000001">
    <property type="protein sequence ID" value="MBE8717685.1"/>
    <property type="molecule type" value="Genomic_DNA"/>
</dbReference>
<dbReference type="AlphaFoldDB" id="A0A928V2R0"/>
<dbReference type="Gene3D" id="1.20.120.1090">
    <property type="match status" value="1"/>
</dbReference>
<proteinExistence type="predicted"/>
<organism evidence="3 4">
    <name type="scientific">Cellvibrio polysaccharolyticus</name>
    <dbReference type="NCBI Taxonomy" id="2082724"/>
    <lineage>
        <taxon>Bacteria</taxon>
        <taxon>Pseudomonadati</taxon>
        <taxon>Pseudomonadota</taxon>
        <taxon>Gammaproteobacteria</taxon>
        <taxon>Cellvibrionales</taxon>
        <taxon>Cellvibrionaceae</taxon>
        <taxon>Cellvibrio</taxon>
    </lineage>
</organism>
<comment type="caution">
    <text evidence="3">The sequence shown here is derived from an EMBL/GenBank/DDBJ whole genome shotgun (WGS) entry which is preliminary data.</text>
</comment>
<protein>
    <submittedName>
        <fullName evidence="3">DUF3806 domain-containing protein</fullName>
    </submittedName>
</protein>
<evidence type="ECO:0000259" key="2">
    <source>
        <dbReference type="Pfam" id="PF12713"/>
    </source>
</evidence>
<evidence type="ECO:0000256" key="1">
    <source>
        <dbReference type="SAM" id="SignalP"/>
    </source>
</evidence>
<evidence type="ECO:0000313" key="3">
    <source>
        <dbReference type="EMBL" id="MBE8717685.1"/>
    </source>
</evidence>
<evidence type="ECO:0000313" key="4">
    <source>
        <dbReference type="Proteomes" id="UP000652567"/>
    </source>
</evidence>
<gene>
    <name evidence="3" type="ORF">C4F51_10875</name>
</gene>
<accession>A0A928V2R0</accession>
<name>A0A928V2R0_9GAMM</name>
<dbReference type="RefSeq" id="WP_193909668.1">
    <property type="nucleotide sequence ID" value="NZ_PRDL01000001.1"/>
</dbReference>
<feature type="domain" description="DUF3806" evidence="2">
    <location>
        <begin position="63"/>
        <end position="148"/>
    </location>
</feature>
<dbReference type="Pfam" id="PF12713">
    <property type="entry name" value="DUF3806"/>
    <property type="match status" value="1"/>
</dbReference>
<keyword evidence="4" id="KW-1185">Reference proteome</keyword>
<keyword evidence="1" id="KW-0732">Signal</keyword>
<feature type="signal peptide" evidence="1">
    <location>
        <begin position="1"/>
        <end position="20"/>
    </location>
</feature>
<dbReference type="Proteomes" id="UP000652567">
    <property type="component" value="Unassembled WGS sequence"/>
</dbReference>